<dbReference type="SMART" id="SM00220">
    <property type="entry name" value="S_TKc"/>
    <property type="match status" value="1"/>
</dbReference>
<dbReference type="PROSITE" id="PS00108">
    <property type="entry name" value="PROTEIN_KINASE_ST"/>
    <property type="match status" value="1"/>
</dbReference>
<feature type="binding site" evidence="7">
    <location>
        <position position="44"/>
    </location>
    <ligand>
        <name>ATP</name>
        <dbReference type="ChEBI" id="CHEBI:30616"/>
    </ligand>
</feature>
<feature type="compositionally biased region" description="Polar residues" evidence="8">
    <location>
        <begin position="421"/>
        <end position="432"/>
    </location>
</feature>
<keyword evidence="9" id="KW-1133">Transmembrane helix</keyword>
<evidence type="ECO:0000256" key="3">
    <source>
        <dbReference type="ARBA" id="ARBA00022679"/>
    </source>
</evidence>
<evidence type="ECO:0000256" key="1">
    <source>
        <dbReference type="ARBA" id="ARBA00012513"/>
    </source>
</evidence>
<keyword evidence="6 7" id="KW-0067">ATP-binding</keyword>
<accession>A0A3N4GKG6</accession>
<dbReference type="SUPFAM" id="SSF56112">
    <property type="entry name" value="Protein kinase-like (PK-like)"/>
    <property type="match status" value="1"/>
</dbReference>
<keyword evidence="12" id="KW-1185">Reference proteome</keyword>
<feature type="transmembrane region" description="Helical" evidence="9">
    <location>
        <begin position="363"/>
        <end position="386"/>
    </location>
</feature>
<dbReference type="GO" id="GO:0004674">
    <property type="term" value="F:protein serine/threonine kinase activity"/>
    <property type="evidence" value="ECO:0007669"/>
    <property type="project" value="UniProtKB-KW"/>
</dbReference>
<dbReference type="InterPro" id="IPR017441">
    <property type="entry name" value="Protein_kinase_ATP_BS"/>
</dbReference>
<protein>
    <recommendedName>
        <fullName evidence="1">non-specific serine/threonine protein kinase</fullName>
        <ecNumber evidence="1">2.7.11.1</ecNumber>
    </recommendedName>
</protein>
<keyword evidence="3" id="KW-0808">Transferase</keyword>
<name>A0A3N4GKG6_9ACTN</name>
<gene>
    <name evidence="11" type="ORF">EF294_07710</name>
</gene>
<dbReference type="OrthoDB" id="5169909at2"/>
<evidence type="ECO:0000313" key="12">
    <source>
        <dbReference type="Proteomes" id="UP000267536"/>
    </source>
</evidence>
<dbReference type="AlphaFoldDB" id="A0A3N4GKG6"/>
<proteinExistence type="predicted"/>
<evidence type="ECO:0000256" key="2">
    <source>
        <dbReference type="ARBA" id="ARBA00022527"/>
    </source>
</evidence>
<dbReference type="EC" id="2.7.11.1" evidence="1"/>
<dbReference type="PANTHER" id="PTHR43289:SF6">
    <property type="entry name" value="SERINE_THREONINE-PROTEIN KINASE NEKL-3"/>
    <property type="match status" value="1"/>
</dbReference>
<dbReference type="PANTHER" id="PTHR43289">
    <property type="entry name" value="MITOGEN-ACTIVATED PROTEIN KINASE KINASE KINASE 20-RELATED"/>
    <property type="match status" value="1"/>
</dbReference>
<feature type="domain" description="Protein kinase" evidence="10">
    <location>
        <begin position="15"/>
        <end position="269"/>
    </location>
</feature>
<dbReference type="EMBL" id="RKMH01000005">
    <property type="protein sequence ID" value="RPA63389.1"/>
    <property type="molecule type" value="Genomic_DNA"/>
</dbReference>
<dbReference type="PROSITE" id="PS00107">
    <property type="entry name" value="PROTEIN_KINASE_ATP"/>
    <property type="match status" value="1"/>
</dbReference>
<dbReference type="InterPro" id="IPR000719">
    <property type="entry name" value="Prot_kinase_dom"/>
</dbReference>
<feature type="compositionally biased region" description="Low complexity" evidence="8">
    <location>
        <begin position="286"/>
        <end position="298"/>
    </location>
</feature>
<dbReference type="CDD" id="cd14014">
    <property type="entry name" value="STKc_PknB_like"/>
    <property type="match status" value="1"/>
</dbReference>
<keyword evidence="5 11" id="KW-0418">Kinase</keyword>
<dbReference type="InterPro" id="IPR008271">
    <property type="entry name" value="Ser/Thr_kinase_AS"/>
</dbReference>
<feature type="region of interest" description="Disordered" evidence="8">
    <location>
        <begin position="279"/>
        <end position="303"/>
    </location>
</feature>
<evidence type="ECO:0000256" key="8">
    <source>
        <dbReference type="SAM" id="MobiDB-lite"/>
    </source>
</evidence>
<evidence type="ECO:0000256" key="6">
    <source>
        <dbReference type="ARBA" id="ARBA00022840"/>
    </source>
</evidence>
<sequence length="555" mass="57725">MSAIDDRTGTTLGPYAIEKLLGRGGMGQVYRATDTRKGRRVALKLLNPQFADDQVFRDRFLRESRIAARINDPHVVPIHDWGEIDGLLFIDMRLVTGRDLHAILVEHATLAPERAVAILSQVADALDAAHLDGLVHRDVKPDNVLVDARDFAYLADFGLAQGTADTRLTTAGTAIGSFGYMAPERFVADEVGAAGDIYALAGVLYECIAGTQAFASAANLEQLIAAHLNAEPPRTGTALDPVIACGMAKNPRDRYPSAGALIDAARAALASPGAVSPGAPLPGTSAAPAPLAPHTAPHISHTTDRPAAINPAAINPAVMNPAAINPASYSPTEVAAGFGARHFEPYPDAPQHHPQTSIRRSPVLAILVAIAVLLAGGIGVGAWVLLRDSDDGVPVVADSNDRTTTSTIAPSTAIPPIAGSQTTTTSAMPSVTSPTGSARAAFDLGLATPISTPACDGTGIVVVGNAVDPSNYTGEVQGYLTAFPGSSYLRTDQSCSSLRARDDNGNPIYAVYRVAGRTTADICRVRNQIGGTAYGKWLDNITDPTTFITPSACGA</sequence>
<evidence type="ECO:0000256" key="9">
    <source>
        <dbReference type="SAM" id="Phobius"/>
    </source>
</evidence>
<keyword evidence="2 11" id="KW-0723">Serine/threonine-protein kinase</keyword>
<evidence type="ECO:0000313" key="11">
    <source>
        <dbReference type="EMBL" id="RPA63389.1"/>
    </source>
</evidence>
<comment type="caution">
    <text evidence="11">The sequence shown here is derived from an EMBL/GenBank/DDBJ whole genome shotgun (WGS) entry which is preliminary data.</text>
</comment>
<keyword evidence="4 7" id="KW-0547">Nucleotide-binding</keyword>
<evidence type="ECO:0000256" key="5">
    <source>
        <dbReference type="ARBA" id="ARBA00022777"/>
    </source>
</evidence>
<organism evidence="11 12">
    <name type="scientific">Gordonia oryzae</name>
    <dbReference type="NCBI Taxonomy" id="2487349"/>
    <lineage>
        <taxon>Bacteria</taxon>
        <taxon>Bacillati</taxon>
        <taxon>Actinomycetota</taxon>
        <taxon>Actinomycetes</taxon>
        <taxon>Mycobacteriales</taxon>
        <taxon>Gordoniaceae</taxon>
        <taxon>Gordonia</taxon>
    </lineage>
</organism>
<dbReference type="Gene3D" id="1.10.510.10">
    <property type="entry name" value="Transferase(Phosphotransferase) domain 1"/>
    <property type="match status" value="1"/>
</dbReference>
<evidence type="ECO:0000259" key="10">
    <source>
        <dbReference type="PROSITE" id="PS50011"/>
    </source>
</evidence>
<dbReference type="PROSITE" id="PS50011">
    <property type="entry name" value="PROTEIN_KINASE_DOM"/>
    <property type="match status" value="1"/>
</dbReference>
<keyword evidence="9" id="KW-0812">Transmembrane</keyword>
<feature type="compositionally biased region" description="Low complexity" evidence="8">
    <location>
        <begin position="404"/>
        <end position="420"/>
    </location>
</feature>
<feature type="region of interest" description="Disordered" evidence="8">
    <location>
        <begin position="404"/>
        <end position="432"/>
    </location>
</feature>
<dbReference type="GO" id="GO:0005524">
    <property type="term" value="F:ATP binding"/>
    <property type="evidence" value="ECO:0007669"/>
    <property type="project" value="UniProtKB-UniRule"/>
</dbReference>
<dbReference type="InterPro" id="IPR011009">
    <property type="entry name" value="Kinase-like_dom_sf"/>
</dbReference>
<keyword evidence="9" id="KW-0472">Membrane</keyword>
<dbReference type="RefSeq" id="WP_123927701.1">
    <property type="nucleotide sequence ID" value="NZ_JBPSDP010000001.1"/>
</dbReference>
<dbReference type="Gene3D" id="3.30.200.20">
    <property type="entry name" value="Phosphorylase Kinase, domain 1"/>
    <property type="match status" value="1"/>
</dbReference>
<dbReference type="Proteomes" id="UP000267536">
    <property type="component" value="Unassembled WGS sequence"/>
</dbReference>
<reference evidence="11 12" key="1">
    <citation type="submission" date="2018-11" db="EMBL/GenBank/DDBJ databases">
        <title>Draft genome sequence of Gordonia sp. RS15-1S isolated from rice stems.</title>
        <authorList>
            <person name="Muangham S."/>
        </authorList>
    </citation>
    <scope>NUCLEOTIDE SEQUENCE [LARGE SCALE GENOMIC DNA]</scope>
    <source>
        <strain evidence="11 12">RS15-1S</strain>
    </source>
</reference>
<evidence type="ECO:0000256" key="4">
    <source>
        <dbReference type="ARBA" id="ARBA00022741"/>
    </source>
</evidence>
<dbReference type="Pfam" id="PF00069">
    <property type="entry name" value="Pkinase"/>
    <property type="match status" value="1"/>
</dbReference>
<dbReference type="FunFam" id="3.30.200.20:FF:000348">
    <property type="entry name" value="Serine/threonine protein kinase"/>
    <property type="match status" value="1"/>
</dbReference>
<evidence type="ECO:0000256" key="7">
    <source>
        <dbReference type="PROSITE-ProRule" id="PRU10141"/>
    </source>
</evidence>